<comment type="pathway">
    <text evidence="1">Pyrimidine metabolism; UMP biosynthesis via de novo pathway; UMP from orotate: step 2/2.</text>
</comment>
<dbReference type="PROSITE" id="PS00156">
    <property type="entry name" value="OMPDECASE"/>
    <property type="match status" value="1"/>
</dbReference>
<dbReference type="CDD" id="cd06223">
    <property type="entry name" value="PRTases_typeI"/>
    <property type="match status" value="1"/>
</dbReference>
<evidence type="ECO:0000256" key="1">
    <source>
        <dbReference type="ARBA" id="ARBA00004861"/>
    </source>
</evidence>
<dbReference type="OrthoDB" id="10263753at2759"/>
<dbReference type="CDD" id="cd08342">
    <property type="entry name" value="HPPD_N_like"/>
    <property type="match status" value="1"/>
</dbReference>
<feature type="active site" description="For OMPdecase activity" evidence="15">
    <location>
        <position position="482"/>
    </location>
</feature>
<dbReference type="UniPathway" id="UPA00070">
    <property type="reaction ID" value="UER00119"/>
</dbReference>
<dbReference type="InterPro" id="IPR037523">
    <property type="entry name" value="VOC_core"/>
</dbReference>
<dbReference type="InterPro" id="IPR029068">
    <property type="entry name" value="Glyas_Bleomycin-R_OHBP_Dase"/>
</dbReference>
<evidence type="ECO:0000256" key="10">
    <source>
        <dbReference type="ARBA" id="ARBA00022723"/>
    </source>
</evidence>
<keyword evidence="10" id="KW-0479">Metal-binding</keyword>
<dbReference type="SMART" id="SM00934">
    <property type="entry name" value="OMPdecase"/>
    <property type="match status" value="1"/>
</dbReference>
<dbReference type="Gene3D" id="3.40.50.2020">
    <property type="match status" value="1"/>
</dbReference>
<dbReference type="InterPro" id="IPR018089">
    <property type="entry name" value="OMPdecase_AS"/>
</dbReference>
<feature type="binding site" evidence="16">
    <location>
        <position position="543"/>
    </location>
    <ligand>
        <name>substrate</name>
    </ligand>
</feature>
<dbReference type="FunFam" id="3.40.50.2020:FF:000025">
    <property type="entry name" value="Uridine monophosphate synthetase"/>
    <property type="match status" value="1"/>
</dbReference>
<dbReference type="InterPro" id="IPR011060">
    <property type="entry name" value="RibuloseP-bd_barrel"/>
</dbReference>
<sequence length="656" mass="74125">MTGRCLSLSHLTFYVTNAKQAAVNWCMQYGFKPFRFRGLETGHRQQCGHAVSNNEIVLVFVSPYDCTDDSMNAYLIRHGNSVKDIALNVDCLSSISDRIKKFGLPIREWTEEDSHGLVKYAQVIAFGDTTHTLVERNNYPGNEFLPNWHQNPLESHLTNSIWSKLPDTGLKRIDHLAMRLFECNALKFGQFKLKSGIQSPVYIDLRIIISQPDLMIDLCQQYVPLMKQCRFDQICGVPYTALTMATYLSAQFHYPMLMRRKEMKQHGTKQTLEGVYQQGNRVLIIEDLISSGSSILETALALRQAGLIVTDAIVFIDREQGGIQNLRHPDIDIKVHSCISFSELINYLKNEGHITDEKSTEVLKWINSNHCAIPVALHNQLSLITRPSSWKSYEDRARLCQNPLGKRLFELMKSKQSNLCVSADLTNCESILKLADLAGPHIVMLKTHVDIIDDFSMDFARRLRDLARNHNFILFEDRKFADIGFTVQKQYTGGLFRLSEWTDLINAHILPGPAIIEALRQEAVASSLKDGQARGCLLISHLSSEGNLVPADYAQEAYKMAIKNPDFIVGFISQTKVSSDPAFIHMTPGVKIGNEKGDQLGQQYTTPEDAVQNKGADLIIVGRGIISKLNSSREEFETNIILYKKRGYDAYINLCQ</sequence>
<feature type="binding site" evidence="16">
    <location>
        <position position="424"/>
    </location>
    <ligand>
        <name>substrate</name>
    </ligand>
</feature>
<feature type="domain" description="VOC" evidence="17">
    <location>
        <begin position="7"/>
        <end position="136"/>
    </location>
</feature>
<name>A0A6P6XV31_DERPT</name>
<dbReference type="PANTHER" id="PTHR19278:SF9">
    <property type="entry name" value="URIDINE 5'-MONOPHOSPHATE SYNTHASE"/>
    <property type="match status" value="1"/>
</dbReference>
<dbReference type="InterPro" id="IPR013785">
    <property type="entry name" value="Aldolase_TIM"/>
</dbReference>
<dbReference type="AlphaFoldDB" id="A0A6P6XV31"/>
<feature type="binding site" evidence="16">
    <location>
        <position position="446"/>
    </location>
    <ligand>
        <name>substrate</name>
    </ligand>
</feature>
<protein>
    <recommendedName>
        <fullName evidence="7">Uridine 5'-monophosphate synthase</fullName>
        <ecNumber evidence="5">2.4.2.10</ecNumber>
        <ecNumber evidence="6">4.1.1.23</ecNumber>
    </recommendedName>
</protein>
<dbReference type="Pfam" id="PF00215">
    <property type="entry name" value="OMPdecase"/>
    <property type="match status" value="1"/>
</dbReference>
<dbReference type="GO" id="GO:0004590">
    <property type="term" value="F:orotidine-5'-phosphate decarboxylase activity"/>
    <property type="evidence" value="ECO:0007669"/>
    <property type="project" value="UniProtKB-EC"/>
</dbReference>
<feature type="active site" description="For OMPdecase activity" evidence="15">
    <location>
        <position position="479"/>
    </location>
</feature>
<evidence type="ECO:0000256" key="6">
    <source>
        <dbReference type="ARBA" id="ARBA00012321"/>
    </source>
</evidence>
<keyword evidence="13" id="KW-0456">Lyase</keyword>
<dbReference type="EC" id="4.1.1.23" evidence="6"/>
<evidence type="ECO:0000256" key="3">
    <source>
        <dbReference type="ARBA" id="ARBA00006221"/>
    </source>
</evidence>
<dbReference type="RefSeq" id="XP_027197277.1">
    <property type="nucleotide sequence ID" value="XM_027341476.1"/>
</dbReference>
<dbReference type="InterPro" id="IPR014732">
    <property type="entry name" value="OMPdecase"/>
</dbReference>
<evidence type="ECO:0000256" key="16">
    <source>
        <dbReference type="PIRSR" id="PIRSR614732-2"/>
    </source>
</evidence>
<reference evidence="19" key="1">
    <citation type="submission" date="2025-08" db="UniProtKB">
        <authorList>
            <consortium name="RefSeq"/>
        </authorList>
    </citation>
    <scope>IDENTIFICATION</scope>
    <source>
        <strain evidence="19">Airmid</strain>
    </source>
</reference>
<evidence type="ECO:0000256" key="14">
    <source>
        <dbReference type="ARBA" id="ARBA00023268"/>
    </source>
</evidence>
<evidence type="ECO:0000313" key="18">
    <source>
        <dbReference type="Proteomes" id="UP000515146"/>
    </source>
</evidence>
<feature type="binding site" evidence="16">
    <location>
        <position position="623"/>
    </location>
    <ligand>
        <name>substrate</name>
    </ligand>
</feature>
<evidence type="ECO:0000256" key="7">
    <source>
        <dbReference type="ARBA" id="ARBA00015047"/>
    </source>
</evidence>
<evidence type="ECO:0000256" key="9">
    <source>
        <dbReference type="ARBA" id="ARBA00022679"/>
    </source>
</evidence>
<keyword evidence="11" id="KW-0210">Decarboxylase</keyword>
<evidence type="ECO:0000256" key="2">
    <source>
        <dbReference type="ARBA" id="ARBA00004889"/>
    </source>
</evidence>
<dbReference type="Gene3D" id="3.20.20.70">
    <property type="entry name" value="Aldolase class I"/>
    <property type="match status" value="1"/>
</dbReference>
<dbReference type="InterPro" id="IPR000836">
    <property type="entry name" value="PRTase_dom"/>
</dbReference>
<gene>
    <name evidence="19" type="primary">LOC113791675</name>
</gene>
<dbReference type="NCBIfam" id="TIGR01740">
    <property type="entry name" value="pyrF"/>
    <property type="match status" value="1"/>
</dbReference>
<evidence type="ECO:0000313" key="19">
    <source>
        <dbReference type="RefSeq" id="XP_027197277.1"/>
    </source>
</evidence>
<dbReference type="Gene3D" id="3.10.180.10">
    <property type="entry name" value="2,3-Dihydroxybiphenyl 1,2-Dioxygenase, domain 1"/>
    <property type="match status" value="1"/>
</dbReference>
<dbReference type="NCBIfam" id="TIGR00336">
    <property type="entry name" value="pyrE"/>
    <property type="match status" value="1"/>
</dbReference>
<dbReference type="EC" id="2.4.2.10" evidence="5"/>
<dbReference type="CDD" id="cd04725">
    <property type="entry name" value="OMP_decarboxylase_like"/>
    <property type="match status" value="1"/>
</dbReference>
<evidence type="ECO:0000256" key="8">
    <source>
        <dbReference type="ARBA" id="ARBA00022676"/>
    </source>
</evidence>
<evidence type="ECO:0000256" key="13">
    <source>
        <dbReference type="ARBA" id="ARBA00023239"/>
    </source>
</evidence>
<evidence type="ECO:0000256" key="11">
    <source>
        <dbReference type="ARBA" id="ARBA00022793"/>
    </source>
</evidence>
<keyword evidence="18" id="KW-1185">Reference proteome</keyword>
<comment type="similarity">
    <text evidence="3">In the N-terminal section; belongs to the purine/pyrimidine phosphoribosyltransferase family.</text>
</comment>
<dbReference type="GO" id="GO:0004588">
    <property type="term" value="F:orotate phosphoribosyltransferase activity"/>
    <property type="evidence" value="ECO:0007669"/>
    <property type="project" value="UniProtKB-EC"/>
</dbReference>
<evidence type="ECO:0000256" key="4">
    <source>
        <dbReference type="ARBA" id="ARBA00009769"/>
    </source>
</evidence>
<dbReference type="PANTHER" id="PTHR19278">
    <property type="entry name" value="OROTATE PHOSPHORIBOSYLTRANSFERASE"/>
    <property type="match status" value="1"/>
</dbReference>
<dbReference type="InterPro" id="IPR041736">
    <property type="entry name" value="4OHPhenylPyrv_dOase_N"/>
</dbReference>
<dbReference type="FunFam" id="3.20.20.70:FF:000114">
    <property type="entry name" value="Decarboxylase,orotidine phosphate"/>
    <property type="match status" value="1"/>
</dbReference>
<evidence type="ECO:0000256" key="15">
    <source>
        <dbReference type="PIRSR" id="PIRSR614732-1"/>
    </source>
</evidence>
<keyword evidence="9" id="KW-0808">Transferase</keyword>
<dbReference type="Proteomes" id="UP000515146">
    <property type="component" value="Unplaced"/>
</dbReference>
<keyword evidence="8" id="KW-0328">Glycosyltransferase</keyword>
<feature type="binding site" evidence="16">
    <location>
        <position position="602"/>
    </location>
    <ligand>
        <name>substrate</name>
    </ligand>
</feature>
<dbReference type="InterPro" id="IPR023031">
    <property type="entry name" value="OPRT"/>
</dbReference>
<evidence type="ECO:0000259" key="17">
    <source>
        <dbReference type="PROSITE" id="PS51819"/>
    </source>
</evidence>
<comment type="similarity">
    <text evidence="4">In the C-terminal section; belongs to the OMP decarboxylase family.</text>
</comment>
<dbReference type="GO" id="GO:0006207">
    <property type="term" value="P:'de novo' pyrimidine nucleobase biosynthetic process"/>
    <property type="evidence" value="ECO:0007669"/>
    <property type="project" value="InterPro"/>
</dbReference>
<evidence type="ECO:0000256" key="5">
    <source>
        <dbReference type="ARBA" id="ARBA00011971"/>
    </source>
</evidence>
<evidence type="ECO:0000256" key="12">
    <source>
        <dbReference type="ARBA" id="ARBA00022975"/>
    </source>
</evidence>
<dbReference type="PROSITE" id="PS51819">
    <property type="entry name" value="VOC"/>
    <property type="match status" value="1"/>
</dbReference>
<dbReference type="HAMAP" id="MF_01208">
    <property type="entry name" value="PyrE"/>
    <property type="match status" value="1"/>
</dbReference>
<proteinExistence type="inferred from homology"/>
<keyword evidence="12" id="KW-0665">Pyrimidine biosynthesis</keyword>
<dbReference type="GO" id="GO:0044205">
    <property type="term" value="P:'de novo' UMP biosynthetic process"/>
    <property type="evidence" value="ECO:0007669"/>
    <property type="project" value="UniProtKB-UniPathway"/>
</dbReference>
<dbReference type="InterPro" id="IPR001754">
    <property type="entry name" value="OMPdeCOase_dom"/>
</dbReference>
<dbReference type="SUPFAM" id="SSF51366">
    <property type="entry name" value="Ribulose-phoshate binding barrel"/>
    <property type="match status" value="1"/>
</dbReference>
<dbReference type="InterPro" id="IPR029057">
    <property type="entry name" value="PRTase-like"/>
</dbReference>
<feature type="binding site" evidence="16">
    <location>
        <position position="622"/>
    </location>
    <ligand>
        <name>substrate</name>
    </ligand>
</feature>
<dbReference type="SUPFAM" id="SSF54593">
    <property type="entry name" value="Glyoxalase/Bleomycin resistance protein/Dihydroxybiphenyl dioxygenase"/>
    <property type="match status" value="1"/>
</dbReference>
<keyword evidence="14" id="KW-0511">Multifunctional enzyme</keyword>
<organism evidence="18 19">
    <name type="scientific">Dermatophagoides pteronyssinus</name>
    <name type="common">European house dust mite</name>
    <dbReference type="NCBI Taxonomy" id="6956"/>
    <lineage>
        <taxon>Eukaryota</taxon>
        <taxon>Metazoa</taxon>
        <taxon>Ecdysozoa</taxon>
        <taxon>Arthropoda</taxon>
        <taxon>Chelicerata</taxon>
        <taxon>Arachnida</taxon>
        <taxon>Acari</taxon>
        <taxon>Acariformes</taxon>
        <taxon>Sarcoptiformes</taxon>
        <taxon>Astigmata</taxon>
        <taxon>Psoroptidia</taxon>
        <taxon>Analgoidea</taxon>
        <taxon>Pyroglyphidae</taxon>
        <taxon>Dermatophagoidinae</taxon>
        <taxon>Dermatophagoides</taxon>
    </lineage>
</organism>
<dbReference type="FunCoup" id="A0A6P6XV31">
    <property type="interactions" value="1885"/>
</dbReference>
<dbReference type="InParanoid" id="A0A6P6XV31"/>
<dbReference type="InterPro" id="IPR004467">
    <property type="entry name" value="Or_phspho_trans_dom"/>
</dbReference>
<feature type="active site" description="For OMPdecase activity" evidence="15">
    <location>
        <position position="477"/>
    </location>
</feature>
<dbReference type="GO" id="GO:0046872">
    <property type="term" value="F:metal ion binding"/>
    <property type="evidence" value="ECO:0007669"/>
    <property type="project" value="UniProtKB-KW"/>
</dbReference>
<dbReference type="KEGG" id="dpte:113791675"/>
<comment type="pathway">
    <text evidence="2">Pyrimidine metabolism; UMP biosynthesis via de novo pathway; UMP from orotate: step 1/2.</text>
</comment>
<dbReference type="SUPFAM" id="SSF53271">
    <property type="entry name" value="PRTase-like"/>
    <property type="match status" value="1"/>
</dbReference>
<accession>A0A6P6XV31</accession>